<feature type="domain" description="ABC3 transporter permease C-terminal" evidence="7">
    <location>
        <begin position="659"/>
        <end position="767"/>
    </location>
</feature>
<keyword evidence="2" id="KW-1003">Cell membrane</keyword>
<evidence type="ECO:0000259" key="8">
    <source>
        <dbReference type="Pfam" id="PF12704"/>
    </source>
</evidence>
<evidence type="ECO:0000256" key="3">
    <source>
        <dbReference type="ARBA" id="ARBA00022692"/>
    </source>
</evidence>
<feature type="transmembrane region" description="Helical" evidence="6">
    <location>
        <begin position="655"/>
        <end position="675"/>
    </location>
</feature>
<dbReference type="RefSeq" id="WP_149840032.1">
    <property type="nucleotide sequence ID" value="NZ_VUOC01000004.1"/>
</dbReference>
<feature type="transmembrane region" description="Helical" evidence="6">
    <location>
        <begin position="365"/>
        <end position="388"/>
    </location>
</feature>
<evidence type="ECO:0000256" key="4">
    <source>
        <dbReference type="ARBA" id="ARBA00022989"/>
    </source>
</evidence>
<keyword evidence="5 6" id="KW-0472">Membrane</keyword>
<dbReference type="PANTHER" id="PTHR30572">
    <property type="entry name" value="MEMBRANE COMPONENT OF TRANSPORTER-RELATED"/>
    <property type="match status" value="1"/>
</dbReference>
<proteinExistence type="predicted"/>
<name>A0A5B2VH07_9BACT</name>
<comment type="caution">
    <text evidence="9">The sequence shown here is derived from an EMBL/GenBank/DDBJ whole genome shotgun (WGS) entry which is preliminary data.</text>
</comment>
<feature type="transmembrane region" description="Helical" evidence="6">
    <location>
        <begin position="743"/>
        <end position="764"/>
    </location>
</feature>
<dbReference type="EMBL" id="VUOC01000004">
    <property type="protein sequence ID" value="KAA2238853.1"/>
    <property type="molecule type" value="Genomic_DNA"/>
</dbReference>
<evidence type="ECO:0000256" key="6">
    <source>
        <dbReference type="SAM" id="Phobius"/>
    </source>
</evidence>
<reference evidence="9 10" key="1">
    <citation type="submission" date="2019-09" db="EMBL/GenBank/DDBJ databases">
        <title>Chitinophaga ginsengihumi sp. nov., isolated from soil of ginseng rhizosphere.</title>
        <authorList>
            <person name="Lee J."/>
        </authorList>
    </citation>
    <scope>NUCLEOTIDE SEQUENCE [LARGE SCALE GENOMIC DNA]</scope>
    <source>
        <strain evidence="9 10">BN140078</strain>
    </source>
</reference>
<protein>
    <submittedName>
        <fullName evidence="9">FtsX-like permease family protein</fullName>
    </submittedName>
</protein>
<feature type="transmembrane region" description="Helical" evidence="6">
    <location>
        <begin position="413"/>
        <end position="432"/>
    </location>
</feature>
<dbReference type="InterPro" id="IPR003838">
    <property type="entry name" value="ABC3_permease_C"/>
</dbReference>
<evidence type="ECO:0000256" key="2">
    <source>
        <dbReference type="ARBA" id="ARBA00022475"/>
    </source>
</evidence>
<feature type="domain" description="ABC3 transporter permease C-terminal" evidence="7">
    <location>
        <begin position="278"/>
        <end position="391"/>
    </location>
</feature>
<evidence type="ECO:0000259" key="7">
    <source>
        <dbReference type="Pfam" id="PF02687"/>
    </source>
</evidence>
<feature type="transmembrane region" description="Helical" evidence="6">
    <location>
        <begin position="317"/>
        <end position="345"/>
    </location>
</feature>
<evidence type="ECO:0000256" key="5">
    <source>
        <dbReference type="ARBA" id="ARBA00023136"/>
    </source>
</evidence>
<keyword evidence="3 6" id="KW-0812">Transmembrane</keyword>
<dbReference type="AlphaFoldDB" id="A0A5B2VH07"/>
<organism evidence="9 10">
    <name type="scientific">Chitinophaga agrisoli</name>
    <dbReference type="NCBI Taxonomy" id="2607653"/>
    <lineage>
        <taxon>Bacteria</taxon>
        <taxon>Pseudomonadati</taxon>
        <taxon>Bacteroidota</taxon>
        <taxon>Chitinophagia</taxon>
        <taxon>Chitinophagales</taxon>
        <taxon>Chitinophagaceae</taxon>
        <taxon>Chitinophaga</taxon>
    </lineage>
</organism>
<dbReference type="PANTHER" id="PTHR30572:SF18">
    <property type="entry name" value="ABC-TYPE MACROLIDE FAMILY EXPORT SYSTEM PERMEASE COMPONENT 2"/>
    <property type="match status" value="1"/>
</dbReference>
<evidence type="ECO:0000313" key="10">
    <source>
        <dbReference type="Proteomes" id="UP000324611"/>
    </source>
</evidence>
<evidence type="ECO:0000313" key="9">
    <source>
        <dbReference type="EMBL" id="KAA2238853.1"/>
    </source>
</evidence>
<dbReference type="InterPro" id="IPR025857">
    <property type="entry name" value="MacB_PCD"/>
</dbReference>
<feature type="domain" description="MacB-like periplasmic core" evidence="8">
    <location>
        <begin position="20"/>
        <end position="231"/>
    </location>
</feature>
<keyword evidence="10" id="KW-1185">Reference proteome</keyword>
<gene>
    <name evidence="9" type="ORF">F0L74_21810</name>
</gene>
<feature type="transmembrane region" description="Helical" evidence="6">
    <location>
        <begin position="21"/>
        <end position="41"/>
    </location>
</feature>
<reference evidence="9 10" key="2">
    <citation type="submission" date="2019-09" db="EMBL/GenBank/DDBJ databases">
        <authorList>
            <person name="Jin C."/>
        </authorList>
    </citation>
    <scope>NUCLEOTIDE SEQUENCE [LARGE SCALE GENOMIC DNA]</scope>
    <source>
        <strain evidence="9 10">BN140078</strain>
    </source>
</reference>
<dbReference type="GO" id="GO:0022857">
    <property type="term" value="F:transmembrane transporter activity"/>
    <property type="evidence" value="ECO:0007669"/>
    <property type="project" value="TreeGrafter"/>
</dbReference>
<dbReference type="Pfam" id="PF02687">
    <property type="entry name" value="FtsX"/>
    <property type="match status" value="2"/>
</dbReference>
<evidence type="ECO:0000256" key="1">
    <source>
        <dbReference type="ARBA" id="ARBA00004651"/>
    </source>
</evidence>
<feature type="transmembrane region" description="Helical" evidence="6">
    <location>
        <begin position="274"/>
        <end position="296"/>
    </location>
</feature>
<dbReference type="Pfam" id="PF12704">
    <property type="entry name" value="MacB_PCD"/>
    <property type="match status" value="1"/>
</dbReference>
<feature type="transmembrane region" description="Helical" evidence="6">
    <location>
        <begin position="712"/>
        <end position="731"/>
    </location>
</feature>
<accession>A0A5B2VH07</accession>
<sequence length="779" mass="84792">MLKTYFKIAIRNFARNKVHSLINMTGLALGMAAAIMLLLNIEFGLSMDQFHEKKAHIYEAYTKGIVNGAVSCWNVTSGLLGPALKDYPEVKNVARLTGSAKVLRNGETILPANGDFADPAFLSMFSFPLLQGNPQTALKGPNDIVITAQLAAKLFGSQNAINKVITTPTGDNFTVTGVLKDLPPNTQFKFDYLLSWAYLHGDGAWNVQIVTTFVELTPGVNLDVVNRKIARVGASRSPSLTEQTTFLYPLTKVYLENRFENGQPSGGNISNLRMLGGLAAIILLIACINFMNLSTARSEKRAREVGIKKVTGAVRGALILQFIGESVLIALMAGLIALLLVQLALPYFSTLIGAQLSILWASPLFWLAALGFVLLTGLLAGSYPAFYLSSFKPIQVLKGNFQNGNALVTPRKVLVIVQFVFSILLINFTVIYQKQVQHELQREVGFTRDDLVYHALTPALRSNYTALKNELTGSGAALSVAASSATVTRIASVESGLKWDGMDPNANPGFVLMMENGGFIRTNGLSLIAGRDIDIEKYPDDTLSCVINEASVKALGFKDPVGQIIRDEEERWKIVGVVKDFLVGDPDQVAQPVLIKGGVSTGYINIRLNAGGSLPENILRTEAILKKYNPGFLTDLQFADRDYDAKFHQSRNVAMLIKLFAFVAIFISCMGLLGLSSYMAENRTREIGIRKVLGASVASIASLLTWGFVQLILVAIVIASPLAWFFMRLFLQHFPYRTSLDGWVLLVAGAGALLIALLTISFQVGRAALTNPVKNLRTA</sequence>
<dbReference type="GO" id="GO:0005886">
    <property type="term" value="C:plasma membrane"/>
    <property type="evidence" value="ECO:0007669"/>
    <property type="project" value="UniProtKB-SubCell"/>
</dbReference>
<comment type="subcellular location">
    <subcellularLocation>
        <location evidence="1">Cell membrane</location>
        <topology evidence="1">Multi-pass membrane protein</topology>
    </subcellularLocation>
</comment>
<dbReference type="Proteomes" id="UP000324611">
    <property type="component" value="Unassembled WGS sequence"/>
</dbReference>
<keyword evidence="4 6" id="KW-1133">Transmembrane helix</keyword>
<dbReference type="InterPro" id="IPR050250">
    <property type="entry name" value="Macrolide_Exporter_MacB"/>
</dbReference>